<gene>
    <name evidence="1" type="ORF">L3Q82_013870</name>
</gene>
<reference evidence="1" key="1">
    <citation type="submission" date="2022-04" db="EMBL/GenBank/DDBJ databases">
        <title>Jade perch genome.</title>
        <authorList>
            <person name="Chao B."/>
        </authorList>
    </citation>
    <scope>NUCLEOTIDE SEQUENCE</scope>
    <source>
        <strain evidence="1">CB-2022</strain>
    </source>
</reference>
<name>A0ACB8VZ48_9TELE</name>
<keyword evidence="2" id="KW-1185">Reference proteome</keyword>
<evidence type="ECO:0000313" key="2">
    <source>
        <dbReference type="Proteomes" id="UP000831701"/>
    </source>
</evidence>
<dbReference type="EMBL" id="CM041547">
    <property type="protein sequence ID" value="KAI3360187.1"/>
    <property type="molecule type" value="Genomic_DNA"/>
</dbReference>
<dbReference type="Proteomes" id="UP000831701">
    <property type="component" value="Chromosome 17"/>
</dbReference>
<proteinExistence type="predicted"/>
<protein>
    <submittedName>
        <fullName evidence="1">Uncharacterized protein</fullName>
    </submittedName>
</protein>
<comment type="caution">
    <text evidence="1">The sequence shown here is derived from an EMBL/GenBank/DDBJ whole genome shotgun (WGS) entry which is preliminary data.</text>
</comment>
<sequence>IYVFFVFHLSSFGYPSGLLSRDKRVKLSVVVVSFCFSPSELFAARSRSHKIPVRGQKDFFPNDSDEQRGRLEQSLTEHWSLISEERVEKIGNLVKAVWIPSEQRVELQSPAGKFWQTMGFSANGKQHLLPEEALYLMECGNLQVFHRDLPLSIQDGYEKFLSSSSVSLQQYQVFGHLKRLGYVVHRFDPSSDKRILSICSVSDVCVFSPHSSEPSSYARQLNLPQSRERAGRQLKRKRSASPSTSSRAEEQEESTGDRMEEDKCGHEGEEDKKHSESHPMASPGTSGAQTATASPSNKGRARSWWRTGVEPEVRRSDKQLTSASSRSRWDFSSIPFPDLGSREHSSHRLAPPDPALLPRSVVVGVCDVAPWRRKINLRKVKMSLKEQRREKDKRRRHRDVNKDREVRRCRNWAEYRELLARRQGKRQGKRKGRRQHLWNREVAPLHDPKQPIPTRELLGKNQPEPCEGRSNLYRLKGSDEWRICFNVYQPDTVANFKKSNPGKPCTCMCVCSFDGPVPDLRAIKQLSFQSGDVPLVFAVVDHGDISFYTFKDFQLPTDVFP</sequence>
<organism evidence="1 2">
    <name type="scientific">Scortum barcoo</name>
    <name type="common">barcoo grunter</name>
    <dbReference type="NCBI Taxonomy" id="214431"/>
    <lineage>
        <taxon>Eukaryota</taxon>
        <taxon>Metazoa</taxon>
        <taxon>Chordata</taxon>
        <taxon>Craniata</taxon>
        <taxon>Vertebrata</taxon>
        <taxon>Euteleostomi</taxon>
        <taxon>Actinopterygii</taxon>
        <taxon>Neopterygii</taxon>
        <taxon>Teleostei</taxon>
        <taxon>Neoteleostei</taxon>
        <taxon>Acanthomorphata</taxon>
        <taxon>Eupercaria</taxon>
        <taxon>Centrarchiformes</taxon>
        <taxon>Terapontoidei</taxon>
        <taxon>Terapontidae</taxon>
        <taxon>Scortum</taxon>
    </lineage>
</organism>
<accession>A0ACB8VZ48</accession>
<evidence type="ECO:0000313" key="1">
    <source>
        <dbReference type="EMBL" id="KAI3360187.1"/>
    </source>
</evidence>
<feature type="non-terminal residue" evidence="1">
    <location>
        <position position="1"/>
    </location>
</feature>